<organism evidence="4 5">
    <name type="scientific">Aphanomyces stellatus</name>
    <dbReference type="NCBI Taxonomy" id="120398"/>
    <lineage>
        <taxon>Eukaryota</taxon>
        <taxon>Sar</taxon>
        <taxon>Stramenopiles</taxon>
        <taxon>Oomycota</taxon>
        <taxon>Saprolegniomycetes</taxon>
        <taxon>Saprolegniales</taxon>
        <taxon>Verrucalvaceae</taxon>
        <taxon>Aphanomyces</taxon>
    </lineage>
</organism>
<gene>
    <name evidence="4" type="primary">Aste57867_2124</name>
    <name evidence="3" type="ORF">As57867_002119</name>
    <name evidence="4" type="ORF">ASTE57867_2124</name>
</gene>
<evidence type="ECO:0000313" key="5">
    <source>
        <dbReference type="Proteomes" id="UP000332933"/>
    </source>
</evidence>
<dbReference type="Pfam" id="PF03184">
    <property type="entry name" value="DDE_1"/>
    <property type="match status" value="1"/>
</dbReference>
<reference evidence="3" key="2">
    <citation type="submission" date="2019-06" db="EMBL/GenBank/DDBJ databases">
        <title>Genomics analysis of Aphanomyces spp. identifies a new class of oomycete effector associated with host adaptation.</title>
        <authorList>
            <person name="Gaulin E."/>
        </authorList>
    </citation>
    <scope>NUCLEOTIDE SEQUENCE</scope>
    <source>
        <strain evidence="3">CBS 578.67</strain>
    </source>
</reference>
<dbReference type="InterPro" id="IPR004875">
    <property type="entry name" value="DDE_SF_endonuclease_dom"/>
</dbReference>
<protein>
    <submittedName>
        <fullName evidence="4">Aste57867_2124 protein</fullName>
    </submittedName>
</protein>
<evidence type="ECO:0000313" key="4">
    <source>
        <dbReference type="EMBL" id="VFT79327.1"/>
    </source>
</evidence>
<dbReference type="AlphaFoldDB" id="A0A485K9E2"/>
<keyword evidence="1" id="KW-1133">Transmembrane helix</keyword>
<keyword evidence="1" id="KW-0472">Membrane</keyword>
<dbReference type="OrthoDB" id="79237at2759"/>
<keyword evidence="5" id="KW-1185">Reference proteome</keyword>
<keyword evidence="1" id="KW-0812">Transmembrane</keyword>
<dbReference type="Proteomes" id="UP000332933">
    <property type="component" value="Unassembled WGS sequence"/>
</dbReference>
<sequence>MMHSTNVAHVQKAGPKVIVVIHAFAKVIDVVILVAFAQHGRQLLSLSRLTCSCAMGLASTYGKTSNLLWNNGHAVCMATHQHGGMKIFQFSFYGFTLVTERKRTKKSCYCGTIFQEFHAKVQAVARELNVLLEKVPPRFTWTCQPADVAWNKPFKSQLRRFWINSLMAQLEAHRCAADESVPFRMEPPGRSTIVKWINIAWVNLSESIIVNGFRKTKLLFDDMEAPDVDSADTTDDGLVHMLAQTMGHLHVVNDCMVSSRMSVFD</sequence>
<dbReference type="EMBL" id="CAADRA010000219">
    <property type="protein sequence ID" value="VFT79327.1"/>
    <property type="molecule type" value="Genomic_DNA"/>
</dbReference>
<proteinExistence type="predicted"/>
<dbReference type="EMBL" id="VJMH01000219">
    <property type="protein sequence ID" value="KAF0717732.1"/>
    <property type="molecule type" value="Genomic_DNA"/>
</dbReference>
<accession>A0A485K9E2</accession>
<reference evidence="4 5" key="1">
    <citation type="submission" date="2019-03" db="EMBL/GenBank/DDBJ databases">
        <authorList>
            <person name="Gaulin E."/>
            <person name="Dumas B."/>
        </authorList>
    </citation>
    <scope>NUCLEOTIDE SEQUENCE [LARGE SCALE GENOMIC DNA]</scope>
    <source>
        <strain evidence="4">CBS 568.67</strain>
    </source>
</reference>
<dbReference type="GO" id="GO:0003676">
    <property type="term" value="F:nucleic acid binding"/>
    <property type="evidence" value="ECO:0007669"/>
    <property type="project" value="InterPro"/>
</dbReference>
<name>A0A485K9E2_9STRA</name>
<feature type="domain" description="DDE-1" evidence="2">
    <location>
        <begin position="125"/>
        <end position="213"/>
    </location>
</feature>
<evidence type="ECO:0000259" key="2">
    <source>
        <dbReference type="Pfam" id="PF03184"/>
    </source>
</evidence>
<feature type="transmembrane region" description="Helical" evidence="1">
    <location>
        <begin position="17"/>
        <end position="37"/>
    </location>
</feature>
<evidence type="ECO:0000313" key="3">
    <source>
        <dbReference type="EMBL" id="KAF0717732.1"/>
    </source>
</evidence>
<evidence type="ECO:0000256" key="1">
    <source>
        <dbReference type="SAM" id="Phobius"/>
    </source>
</evidence>